<dbReference type="SUPFAM" id="SSF46785">
    <property type="entry name" value="Winged helix' DNA-binding domain"/>
    <property type="match status" value="1"/>
</dbReference>
<dbReference type="GO" id="GO:0003677">
    <property type="term" value="F:DNA binding"/>
    <property type="evidence" value="ECO:0007669"/>
    <property type="project" value="UniProtKB-KW"/>
</dbReference>
<dbReference type="PRINTS" id="PR00039">
    <property type="entry name" value="HTHLYSR"/>
</dbReference>
<keyword evidence="4" id="KW-0804">Transcription</keyword>
<name>A0A6J7GIL6_9ZZZZ</name>
<dbReference type="PANTHER" id="PTHR30346:SF28">
    <property type="entry name" value="HTH-TYPE TRANSCRIPTIONAL REGULATOR CYNR"/>
    <property type="match status" value="1"/>
</dbReference>
<dbReference type="InterPro" id="IPR036388">
    <property type="entry name" value="WH-like_DNA-bd_sf"/>
</dbReference>
<dbReference type="FunFam" id="1.10.10.10:FF:000001">
    <property type="entry name" value="LysR family transcriptional regulator"/>
    <property type="match status" value="1"/>
</dbReference>
<dbReference type="AlphaFoldDB" id="A0A6J7GIL6"/>
<feature type="domain" description="HTH lysR-type" evidence="5">
    <location>
        <begin position="12"/>
        <end position="69"/>
    </location>
</feature>
<evidence type="ECO:0000259" key="5">
    <source>
        <dbReference type="PROSITE" id="PS50931"/>
    </source>
</evidence>
<dbReference type="SUPFAM" id="SSF53850">
    <property type="entry name" value="Periplasmic binding protein-like II"/>
    <property type="match status" value="1"/>
</dbReference>
<dbReference type="Gene3D" id="1.10.10.10">
    <property type="entry name" value="Winged helix-like DNA-binding domain superfamily/Winged helix DNA-binding domain"/>
    <property type="match status" value="1"/>
</dbReference>
<protein>
    <submittedName>
        <fullName evidence="6">Unannotated protein</fullName>
    </submittedName>
</protein>
<dbReference type="PROSITE" id="PS50931">
    <property type="entry name" value="HTH_LYSR"/>
    <property type="match status" value="1"/>
</dbReference>
<gene>
    <name evidence="6" type="ORF">UFOPK3472_02834</name>
</gene>
<dbReference type="InterPro" id="IPR005119">
    <property type="entry name" value="LysR_subst-bd"/>
</dbReference>
<organism evidence="6">
    <name type="scientific">freshwater metagenome</name>
    <dbReference type="NCBI Taxonomy" id="449393"/>
    <lineage>
        <taxon>unclassified sequences</taxon>
        <taxon>metagenomes</taxon>
        <taxon>ecological metagenomes</taxon>
    </lineage>
</organism>
<evidence type="ECO:0000256" key="3">
    <source>
        <dbReference type="ARBA" id="ARBA00023125"/>
    </source>
</evidence>
<dbReference type="Gene3D" id="3.40.190.10">
    <property type="entry name" value="Periplasmic binding protein-like II"/>
    <property type="match status" value="2"/>
</dbReference>
<sequence>MSSRSGPSSRVDLTRLCALFLAVAEERHFGAAADRMGTTQPTVSQGLQRLEGHLGVRLLDRTRDGAVVTAAGRHLLPLARTLVRDASQFEAAAVELAGRGLTFAVGASATTPAHLTAAAVTSMRSQVKAVTVAHGQGPELVSRVENGELDVAVLEDPSPAGDLVRGVMHRLPRRLAVPEGVVADQRARIPRQELRQLDLAVTPRACGPAAWDLLIDLLDEVGIDPRTVEAPSSADVLPQVAAGSAFAIVDAFSPAIDGVQLLDLPGRFDHRFRALVHPDRQCTVDGHDIRSLVDRGLARVCRAVTEEPTP</sequence>
<dbReference type="GO" id="GO:0003700">
    <property type="term" value="F:DNA-binding transcription factor activity"/>
    <property type="evidence" value="ECO:0007669"/>
    <property type="project" value="InterPro"/>
</dbReference>
<proteinExistence type="inferred from homology"/>
<dbReference type="EMBL" id="CAFBLX010000236">
    <property type="protein sequence ID" value="CAB4907832.1"/>
    <property type="molecule type" value="Genomic_DNA"/>
</dbReference>
<dbReference type="Pfam" id="PF00126">
    <property type="entry name" value="HTH_1"/>
    <property type="match status" value="1"/>
</dbReference>
<reference evidence="6" key="1">
    <citation type="submission" date="2020-05" db="EMBL/GenBank/DDBJ databases">
        <authorList>
            <person name="Chiriac C."/>
            <person name="Salcher M."/>
            <person name="Ghai R."/>
            <person name="Kavagutti S V."/>
        </authorList>
    </citation>
    <scope>NUCLEOTIDE SEQUENCE</scope>
</reference>
<dbReference type="PANTHER" id="PTHR30346">
    <property type="entry name" value="TRANSCRIPTIONAL DUAL REGULATOR HCAR-RELATED"/>
    <property type="match status" value="1"/>
</dbReference>
<evidence type="ECO:0000256" key="4">
    <source>
        <dbReference type="ARBA" id="ARBA00023163"/>
    </source>
</evidence>
<evidence type="ECO:0000313" key="6">
    <source>
        <dbReference type="EMBL" id="CAB4907832.1"/>
    </source>
</evidence>
<dbReference type="Pfam" id="PF03466">
    <property type="entry name" value="LysR_substrate"/>
    <property type="match status" value="1"/>
</dbReference>
<evidence type="ECO:0000256" key="1">
    <source>
        <dbReference type="ARBA" id="ARBA00009437"/>
    </source>
</evidence>
<keyword evidence="3" id="KW-0238">DNA-binding</keyword>
<dbReference type="InterPro" id="IPR000847">
    <property type="entry name" value="LysR_HTH_N"/>
</dbReference>
<dbReference type="GO" id="GO:0032993">
    <property type="term" value="C:protein-DNA complex"/>
    <property type="evidence" value="ECO:0007669"/>
    <property type="project" value="TreeGrafter"/>
</dbReference>
<accession>A0A6J7GIL6</accession>
<dbReference type="InterPro" id="IPR036390">
    <property type="entry name" value="WH_DNA-bd_sf"/>
</dbReference>
<evidence type="ECO:0000256" key="2">
    <source>
        <dbReference type="ARBA" id="ARBA00023015"/>
    </source>
</evidence>
<keyword evidence="2" id="KW-0805">Transcription regulation</keyword>
<comment type="similarity">
    <text evidence="1">Belongs to the LysR transcriptional regulatory family.</text>
</comment>